<dbReference type="PANTHER" id="PTHR39217">
    <property type="match status" value="1"/>
</dbReference>
<keyword evidence="4" id="KW-1185">Reference proteome</keyword>
<keyword evidence="3" id="KW-0436">Ligase</keyword>
<evidence type="ECO:0000259" key="2">
    <source>
        <dbReference type="PROSITE" id="PS50975"/>
    </source>
</evidence>
<dbReference type="EMBL" id="JACCAA010000001">
    <property type="protein sequence ID" value="NYG60015.1"/>
    <property type="molecule type" value="Genomic_DNA"/>
</dbReference>
<dbReference type="PANTHER" id="PTHR39217:SF1">
    <property type="entry name" value="GLUTATHIONE SYNTHETASE"/>
    <property type="match status" value="1"/>
</dbReference>
<dbReference type="GO" id="GO:0016874">
    <property type="term" value="F:ligase activity"/>
    <property type="evidence" value="ECO:0007669"/>
    <property type="project" value="UniProtKB-KW"/>
</dbReference>
<dbReference type="Proteomes" id="UP000540656">
    <property type="component" value="Unassembled WGS sequence"/>
</dbReference>
<dbReference type="PROSITE" id="PS50975">
    <property type="entry name" value="ATP_GRASP"/>
    <property type="match status" value="1"/>
</dbReference>
<dbReference type="Pfam" id="PF08443">
    <property type="entry name" value="RimK"/>
    <property type="match status" value="1"/>
</dbReference>
<dbReference type="InterPro" id="IPR013651">
    <property type="entry name" value="ATP-grasp_RimK-type"/>
</dbReference>
<accession>A0A7Y9UW11</accession>
<reference evidence="3 4" key="1">
    <citation type="submission" date="2020-07" db="EMBL/GenBank/DDBJ databases">
        <title>Sequencing the genomes of 1000 actinobacteria strains.</title>
        <authorList>
            <person name="Klenk H.-P."/>
        </authorList>
    </citation>
    <scope>NUCLEOTIDE SEQUENCE [LARGE SCALE GENOMIC DNA]</scope>
    <source>
        <strain evidence="3 4">DSM 23819</strain>
    </source>
</reference>
<keyword evidence="1" id="KW-0547">Nucleotide-binding</keyword>
<dbReference type="GO" id="GO:0046872">
    <property type="term" value="F:metal ion binding"/>
    <property type="evidence" value="ECO:0007669"/>
    <property type="project" value="InterPro"/>
</dbReference>
<sequence length="284" mass="30124">MTDVLLASFSLLPDGEPGGEVLVRALAERGVTARWVSWDDPEVDWASADLVCVRATWDYHRRLEEFLAWAREVDRAGGMLNGAEVFAWNADKSYLIELAAHVDVVPTKLLDDAGLVAGLSEAIEDYGSVVVKSRVGAAGLGVVVAESTDDHRLAGLTAGPWIVQPLVGSVRTEGETSVFVIDGEVVAQVHKLPSGGEIRVHEQFGGASRAVAVAEEHAALAGRAVRAAAEIVGVPLDYARVDMMRLADGTLAVSEVELIEPGLYLDVRPANAAPFADLVVARLA</sequence>
<comment type="caution">
    <text evidence="3">The sequence shown here is derived from an EMBL/GenBank/DDBJ whole genome shotgun (WGS) entry which is preliminary data.</text>
</comment>
<proteinExistence type="predicted"/>
<organism evidence="3 4">
    <name type="scientific">Nocardioides daedukensis</name>
    <dbReference type="NCBI Taxonomy" id="634462"/>
    <lineage>
        <taxon>Bacteria</taxon>
        <taxon>Bacillati</taxon>
        <taxon>Actinomycetota</taxon>
        <taxon>Actinomycetes</taxon>
        <taxon>Propionibacteriales</taxon>
        <taxon>Nocardioidaceae</taxon>
        <taxon>Nocardioides</taxon>
    </lineage>
</organism>
<name>A0A7Y9UW11_9ACTN</name>
<evidence type="ECO:0000313" key="4">
    <source>
        <dbReference type="Proteomes" id="UP000540656"/>
    </source>
</evidence>
<dbReference type="InterPro" id="IPR053191">
    <property type="entry name" value="DcsG_Biosynth_Enzyme"/>
</dbReference>
<evidence type="ECO:0000313" key="3">
    <source>
        <dbReference type="EMBL" id="NYG60015.1"/>
    </source>
</evidence>
<dbReference type="Gene3D" id="3.30.470.20">
    <property type="entry name" value="ATP-grasp fold, B domain"/>
    <property type="match status" value="1"/>
</dbReference>
<dbReference type="GO" id="GO:0005524">
    <property type="term" value="F:ATP binding"/>
    <property type="evidence" value="ECO:0007669"/>
    <property type="project" value="UniProtKB-UniRule"/>
</dbReference>
<protein>
    <submittedName>
        <fullName evidence="3">Glutathione synthase/RimK-type ligase-like ATP-grasp enzyme</fullName>
    </submittedName>
</protein>
<dbReference type="SUPFAM" id="SSF56059">
    <property type="entry name" value="Glutathione synthetase ATP-binding domain-like"/>
    <property type="match status" value="1"/>
</dbReference>
<gene>
    <name evidence="3" type="ORF">BJ980_002938</name>
</gene>
<evidence type="ECO:0000256" key="1">
    <source>
        <dbReference type="PROSITE-ProRule" id="PRU00409"/>
    </source>
</evidence>
<dbReference type="AlphaFoldDB" id="A0A7Y9UW11"/>
<feature type="domain" description="ATP-grasp" evidence="2">
    <location>
        <begin position="94"/>
        <end position="284"/>
    </location>
</feature>
<dbReference type="InterPro" id="IPR011761">
    <property type="entry name" value="ATP-grasp"/>
</dbReference>
<dbReference type="RefSeq" id="WP_179503001.1">
    <property type="nucleotide sequence ID" value="NZ_JACCAA010000001.1"/>
</dbReference>
<keyword evidence="1" id="KW-0067">ATP-binding</keyword>